<keyword evidence="2" id="KW-1185">Reference proteome</keyword>
<protein>
    <submittedName>
        <fullName evidence="1">Uncharacterized protein</fullName>
    </submittedName>
</protein>
<dbReference type="EMBL" id="JXTC01000101">
    <property type="protein sequence ID" value="PON88859.1"/>
    <property type="molecule type" value="Genomic_DNA"/>
</dbReference>
<proteinExistence type="predicted"/>
<gene>
    <name evidence="1" type="ORF">TorRG33x02_153740</name>
</gene>
<dbReference type="OrthoDB" id="10366381at2759"/>
<accession>A0A2P5ETI5</accession>
<dbReference type="AlphaFoldDB" id="A0A2P5ETI5"/>
<evidence type="ECO:0000313" key="2">
    <source>
        <dbReference type="Proteomes" id="UP000237000"/>
    </source>
</evidence>
<dbReference type="InParanoid" id="A0A2P5ETI5"/>
<organism evidence="1 2">
    <name type="scientific">Trema orientale</name>
    <name type="common">Charcoal tree</name>
    <name type="synonym">Celtis orientalis</name>
    <dbReference type="NCBI Taxonomy" id="63057"/>
    <lineage>
        <taxon>Eukaryota</taxon>
        <taxon>Viridiplantae</taxon>
        <taxon>Streptophyta</taxon>
        <taxon>Embryophyta</taxon>
        <taxon>Tracheophyta</taxon>
        <taxon>Spermatophyta</taxon>
        <taxon>Magnoliopsida</taxon>
        <taxon>eudicotyledons</taxon>
        <taxon>Gunneridae</taxon>
        <taxon>Pentapetalae</taxon>
        <taxon>rosids</taxon>
        <taxon>fabids</taxon>
        <taxon>Rosales</taxon>
        <taxon>Cannabaceae</taxon>
        <taxon>Trema</taxon>
    </lineage>
</organism>
<sequence length="106" mass="12002">MADAAKRVRALPVARSGNKVKPVVEKDKKEGRVLSLDDFSTILFALFRNVYVPAAAHYASTLYRDKEEAAEAEEEEIHRIISFRLLVIRSIGIFSGKSRRDETTHQ</sequence>
<reference evidence="2" key="1">
    <citation type="submission" date="2016-06" db="EMBL/GenBank/DDBJ databases">
        <title>Parallel loss of symbiosis genes in relatives of nitrogen-fixing non-legume Parasponia.</title>
        <authorList>
            <person name="Van Velzen R."/>
            <person name="Holmer R."/>
            <person name="Bu F."/>
            <person name="Rutten L."/>
            <person name="Van Zeijl A."/>
            <person name="Liu W."/>
            <person name="Santuari L."/>
            <person name="Cao Q."/>
            <person name="Sharma T."/>
            <person name="Shen D."/>
            <person name="Roswanjaya Y."/>
            <person name="Wardhani T."/>
            <person name="Kalhor M.S."/>
            <person name="Jansen J."/>
            <person name="Van den Hoogen J."/>
            <person name="Gungor B."/>
            <person name="Hartog M."/>
            <person name="Hontelez J."/>
            <person name="Verver J."/>
            <person name="Yang W.-C."/>
            <person name="Schijlen E."/>
            <person name="Repin R."/>
            <person name="Schilthuizen M."/>
            <person name="Schranz E."/>
            <person name="Heidstra R."/>
            <person name="Miyata K."/>
            <person name="Fedorova E."/>
            <person name="Kohlen W."/>
            <person name="Bisseling T."/>
            <person name="Smit S."/>
            <person name="Geurts R."/>
        </authorList>
    </citation>
    <scope>NUCLEOTIDE SEQUENCE [LARGE SCALE GENOMIC DNA]</scope>
    <source>
        <strain evidence="2">cv. RG33-2</strain>
    </source>
</reference>
<dbReference type="Proteomes" id="UP000237000">
    <property type="component" value="Unassembled WGS sequence"/>
</dbReference>
<name>A0A2P5ETI5_TREOI</name>
<evidence type="ECO:0000313" key="1">
    <source>
        <dbReference type="EMBL" id="PON88859.1"/>
    </source>
</evidence>
<comment type="caution">
    <text evidence="1">The sequence shown here is derived from an EMBL/GenBank/DDBJ whole genome shotgun (WGS) entry which is preliminary data.</text>
</comment>